<proteinExistence type="predicted"/>
<dbReference type="RefSeq" id="WP_160619023.1">
    <property type="nucleotide sequence ID" value="NZ_CP047652.1"/>
</dbReference>
<accession>A0A6P1NHE3</accession>
<dbReference type="InterPro" id="IPR021236">
    <property type="entry name" value="Uncharacterised_YfdX"/>
</dbReference>
<sequence>MTFKTYQCFATSIFALGVLGGTYASQALADPALQAKPQHDELVQNVRQHWAKIEARHSFNKLSDHSLQALQDILEANQYLSKQEKTEALNELKLARDDLAKALVSHSNFKSLASKVKKEEAAAKFAHNLAKYSNDNWSPVGGTFVAKSSLSKKEADILAQANHSLEMKNVPQAYKLIRPIENKVQIAIAIAPLKPITQSVEEALSDVEKSDLTSAKAKLDQAIKQYVFIPQRYMNMNPLTCSKCKMIAHR</sequence>
<dbReference type="AlphaFoldDB" id="A0A6P1NHE3"/>
<keyword evidence="3" id="KW-1185">Reference proteome</keyword>
<keyword evidence="1" id="KW-0732">Signal</keyword>
<feature type="chain" id="PRO_5026721790" evidence="1">
    <location>
        <begin position="30"/>
        <end position="250"/>
    </location>
</feature>
<evidence type="ECO:0000313" key="3">
    <source>
        <dbReference type="Proteomes" id="UP000463975"/>
    </source>
</evidence>
<evidence type="ECO:0000313" key="2">
    <source>
        <dbReference type="EMBL" id="QHI95950.1"/>
    </source>
</evidence>
<dbReference type="KEGG" id="bomb:GT348_06600"/>
<organism evidence="2 3">
    <name type="scientific">Aristophania vespae</name>
    <dbReference type="NCBI Taxonomy" id="2697033"/>
    <lineage>
        <taxon>Bacteria</taxon>
        <taxon>Pseudomonadati</taxon>
        <taxon>Pseudomonadota</taxon>
        <taxon>Alphaproteobacteria</taxon>
        <taxon>Acetobacterales</taxon>
        <taxon>Acetobacteraceae</taxon>
        <taxon>Aristophania</taxon>
    </lineage>
</organism>
<gene>
    <name evidence="2" type="ORF">GT348_06600</name>
</gene>
<feature type="signal peptide" evidence="1">
    <location>
        <begin position="1"/>
        <end position="29"/>
    </location>
</feature>
<dbReference type="Pfam" id="PF10938">
    <property type="entry name" value="YfdX"/>
    <property type="match status" value="1"/>
</dbReference>
<evidence type="ECO:0000256" key="1">
    <source>
        <dbReference type="SAM" id="SignalP"/>
    </source>
</evidence>
<dbReference type="Proteomes" id="UP000463975">
    <property type="component" value="Chromosome"/>
</dbReference>
<name>A0A6P1NHE3_9PROT</name>
<reference evidence="2 3" key="1">
    <citation type="submission" date="2020-01" db="EMBL/GenBank/DDBJ databases">
        <title>Genome sequencing of strain KACC 21507.</title>
        <authorList>
            <person name="Heo J."/>
            <person name="Kim S.-J."/>
            <person name="Kim J.-S."/>
            <person name="Hong S.-B."/>
            <person name="Kwon S.-W."/>
        </authorList>
    </citation>
    <scope>NUCLEOTIDE SEQUENCE [LARGE SCALE GENOMIC DNA]</scope>
    <source>
        <strain evidence="2 3">KACC 21507</strain>
    </source>
</reference>
<dbReference type="EMBL" id="CP047652">
    <property type="protein sequence ID" value="QHI95950.1"/>
    <property type="molecule type" value="Genomic_DNA"/>
</dbReference>
<protein>
    <submittedName>
        <fullName evidence="2">YfdX family protein</fullName>
    </submittedName>
</protein>